<dbReference type="SUPFAM" id="SSF53448">
    <property type="entry name" value="Nucleotide-diphospho-sugar transferases"/>
    <property type="match status" value="1"/>
</dbReference>
<sequence>MTTAAGIAEQITAQRIVLPHADRADAMPLYVNGGADVIDRRALRIAAGADASFDTYFNAFPSGFWRTHSTMTRLLLRLDVEGECRVSLRGAHADGTHVELHAVDASTSQLLIEVPHAGREYAWVWLVVSASTETVVRDGEWIIEASERREVRPSIAITTMNRVDDCVRLVDALSSDGLPDLIERVVVVDQGSTRIREAIAPVLERAAVDVKLIEQANLGGSGGFSRGMIEALGTEATHVLLLDDDVMLETESVRKMCALASVARATPLIGAQMLSLREPTVLHSMGEVVDRRSMWWHATEPDLVAADLREHPIVKTAGFLRPKDVDFNGWWMCLIPAAVIREIGVSLPYFIKWDDAEYGLRASAAGHRTLTLPGAALWHMPWTAKDDGLDWQAYHQLRNRVVTALLHSSNPLRLLVSSGAQDVNHVLCQQYGSADVRSVALRDVLDGPAHLWTTLGTRRSDMQRLLASRGQTITAFGDSAEIPDKALRPAAPDGVRGRIVRLVRVLLAQLGSVDETAPPTRVRRTDGKWWSIGMLDRVALESAAGDGVFLLQRDRRTAARLLVRSGWLRLRLLVAWPALARRYRRAAPDLARPAAWERAYSE</sequence>
<dbReference type="InterPro" id="IPR045699">
    <property type="entry name" value="GlfT2_C"/>
</dbReference>
<dbReference type="Proteomes" id="UP001214756">
    <property type="component" value="Chromosome"/>
</dbReference>
<evidence type="ECO:0000256" key="3">
    <source>
        <dbReference type="ARBA" id="ARBA00022676"/>
    </source>
</evidence>
<comment type="pathway">
    <text evidence="1">Cell wall biogenesis; cell wall polysaccharide biosynthesis.</text>
</comment>
<keyword evidence="4 7" id="KW-0808">Transferase</keyword>
<dbReference type="PANTHER" id="PTHR43179">
    <property type="entry name" value="RHAMNOSYLTRANSFERASE WBBL"/>
    <property type="match status" value="1"/>
</dbReference>
<evidence type="ECO:0000256" key="2">
    <source>
        <dbReference type="ARBA" id="ARBA00006739"/>
    </source>
</evidence>
<dbReference type="RefSeq" id="WP_275092792.1">
    <property type="nucleotide sequence ID" value="NZ_CP118606.1"/>
</dbReference>
<evidence type="ECO:0000256" key="1">
    <source>
        <dbReference type="ARBA" id="ARBA00004776"/>
    </source>
</evidence>
<dbReference type="Pfam" id="PF19320">
    <property type="entry name" value="GlfT2_domain3"/>
    <property type="match status" value="1"/>
</dbReference>
<protein>
    <submittedName>
        <fullName evidence="7">Glycosyltransferase</fullName>
        <ecNumber evidence="7">2.4.-.-</ecNumber>
    </submittedName>
</protein>
<evidence type="ECO:0000259" key="6">
    <source>
        <dbReference type="Pfam" id="PF19320"/>
    </source>
</evidence>
<evidence type="ECO:0000313" key="8">
    <source>
        <dbReference type="Proteomes" id="UP001214756"/>
    </source>
</evidence>
<organism evidence="7 8">
    <name type="scientific">Microbacterium maritypicum</name>
    <name type="common">Microbacterium liquefaciens</name>
    <dbReference type="NCBI Taxonomy" id="33918"/>
    <lineage>
        <taxon>Bacteria</taxon>
        <taxon>Bacillati</taxon>
        <taxon>Actinomycetota</taxon>
        <taxon>Actinomycetes</taxon>
        <taxon>Micrococcales</taxon>
        <taxon>Microbacteriaceae</taxon>
        <taxon>Microbacterium</taxon>
    </lineage>
</organism>
<evidence type="ECO:0000313" key="7">
    <source>
        <dbReference type="EMBL" id="WEF19776.1"/>
    </source>
</evidence>
<reference evidence="7" key="1">
    <citation type="submission" date="2023-02" db="EMBL/GenBank/DDBJ databases">
        <title>Genome sequence of Microbacterium liquefaciens B1075.</title>
        <authorList>
            <person name="Cao J."/>
            <person name="Li X."/>
        </authorList>
    </citation>
    <scope>NUCLEOTIDE SEQUENCE</scope>
    <source>
        <strain evidence="7">B1075</strain>
    </source>
</reference>
<dbReference type="AlphaFoldDB" id="A0AAJ5SK02"/>
<name>A0AAJ5SK02_MICMQ</name>
<accession>A0AAJ5SK02</accession>
<dbReference type="Pfam" id="PF13641">
    <property type="entry name" value="Glyco_tranf_2_3"/>
    <property type="match status" value="1"/>
</dbReference>
<evidence type="ECO:0000256" key="4">
    <source>
        <dbReference type="ARBA" id="ARBA00022679"/>
    </source>
</evidence>
<comment type="similarity">
    <text evidence="2">Belongs to the glycosyltransferase 2 family.</text>
</comment>
<dbReference type="EC" id="2.4.-.-" evidence="7"/>
<keyword evidence="3 7" id="KW-0328">Glycosyltransferase</keyword>
<feature type="domain" description="Galactofuranosyltransferase GlfT2 N-terminal" evidence="5">
    <location>
        <begin position="14"/>
        <end position="142"/>
    </location>
</feature>
<dbReference type="InterPro" id="IPR040492">
    <property type="entry name" value="GlfT2_N"/>
</dbReference>
<proteinExistence type="inferred from homology"/>
<dbReference type="PANTHER" id="PTHR43179:SF12">
    <property type="entry name" value="GALACTOFURANOSYLTRANSFERASE GLFT2"/>
    <property type="match status" value="1"/>
</dbReference>
<dbReference type="InterPro" id="IPR029044">
    <property type="entry name" value="Nucleotide-diphossugar_trans"/>
</dbReference>
<evidence type="ECO:0000259" key="5">
    <source>
        <dbReference type="Pfam" id="PF17994"/>
    </source>
</evidence>
<feature type="domain" description="Galactofuranosyltransferase-2 C-terminal" evidence="6">
    <location>
        <begin position="417"/>
        <end position="601"/>
    </location>
</feature>
<dbReference type="GO" id="GO:0016757">
    <property type="term" value="F:glycosyltransferase activity"/>
    <property type="evidence" value="ECO:0007669"/>
    <property type="project" value="UniProtKB-KW"/>
</dbReference>
<dbReference type="EMBL" id="CP118606">
    <property type="protein sequence ID" value="WEF19776.1"/>
    <property type="molecule type" value="Genomic_DNA"/>
</dbReference>
<dbReference type="Pfam" id="PF17994">
    <property type="entry name" value="Glft2_N"/>
    <property type="match status" value="1"/>
</dbReference>
<gene>
    <name evidence="7" type="ORF">PWF71_10735</name>
</gene>
<dbReference type="Gene3D" id="3.90.550.60">
    <property type="match status" value="1"/>
</dbReference>